<reference evidence="1" key="1">
    <citation type="submission" date="2022-10" db="EMBL/GenBank/DDBJ databases">
        <title>The WGS of Solirubrobacter ginsenosidimutans DSM 21036.</title>
        <authorList>
            <person name="Jiang Z."/>
        </authorList>
    </citation>
    <scope>NUCLEOTIDE SEQUENCE</scope>
    <source>
        <strain evidence="1">DSM 21036</strain>
    </source>
</reference>
<comment type="caution">
    <text evidence="1">The sequence shown here is derived from an EMBL/GenBank/DDBJ whole genome shotgun (WGS) entry which is preliminary data.</text>
</comment>
<dbReference type="AlphaFoldDB" id="A0A9X3MR04"/>
<evidence type="ECO:0000313" key="2">
    <source>
        <dbReference type="Proteomes" id="UP001149140"/>
    </source>
</evidence>
<proteinExistence type="predicted"/>
<accession>A0A9X3MR04</accession>
<keyword evidence="2" id="KW-1185">Reference proteome</keyword>
<dbReference type="RefSeq" id="WP_270040054.1">
    <property type="nucleotide sequence ID" value="NZ_JAPDOD010000008.1"/>
</dbReference>
<name>A0A9X3MR04_9ACTN</name>
<protein>
    <submittedName>
        <fullName evidence="1">Uncharacterized protein</fullName>
    </submittedName>
</protein>
<organism evidence="1 2">
    <name type="scientific">Solirubrobacter ginsenosidimutans</name>
    <dbReference type="NCBI Taxonomy" id="490573"/>
    <lineage>
        <taxon>Bacteria</taxon>
        <taxon>Bacillati</taxon>
        <taxon>Actinomycetota</taxon>
        <taxon>Thermoleophilia</taxon>
        <taxon>Solirubrobacterales</taxon>
        <taxon>Solirubrobacteraceae</taxon>
        <taxon>Solirubrobacter</taxon>
    </lineage>
</organism>
<dbReference type="EMBL" id="JAPDOD010000008">
    <property type="protein sequence ID" value="MDA0160929.1"/>
    <property type="molecule type" value="Genomic_DNA"/>
</dbReference>
<evidence type="ECO:0000313" key="1">
    <source>
        <dbReference type="EMBL" id="MDA0160929.1"/>
    </source>
</evidence>
<gene>
    <name evidence="1" type="ORF">OM076_11685</name>
</gene>
<sequence>MPTSQEPQTLAESLKQYTESVPEADRLDALHKLFYGFYSRIAIVDRTTFELARWAKEDLAFVEGLTPTMAEAMRDNAVHVGQDLFGARMRTMAALRLVSAQMAALREAGANPAFTQRYAAAFDEDAGVIRTYDLANVGEHPDLPYDPFTYDPAAEDD</sequence>
<dbReference type="Proteomes" id="UP001149140">
    <property type="component" value="Unassembled WGS sequence"/>
</dbReference>